<organism evidence="3 4">
    <name type="scientific">Aaosphaeria arxii CBS 175.79</name>
    <dbReference type="NCBI Taxonomy" id="1450172"/>
    <lineage>
        <taxon>Eukaryota</taxon>
        <taxon>Fungi</taxon>
        <taxon>Dikarya</taxon>
        <taxon>Ascomycota</taxon>
        <taxon>Pezizomycotina</taxon>
        <taxon>Dothideomycetes</taxon>
        <taxon>Pleosporomycetidae</taxon>
        <taxon>Pleosporales</taxon>
        <taxon>Pleosporales incertae sedis</taxon>
        <taxon>Aaosphaeria</taxon>
    </lineage>
</organism>
<feature type="region of interest" description="Disordered" evidence="1">
    <location>
        <begin position="57"/>
        <end position="78"/>
    </location>
</feature>
<evidence type="ECO:0000256" key="1">
    <source>
        <dbReference type="SAM" id="MobiDB-lite"/>
    </source>
</evidence>
<dbReference type="RefSeq" id="XP_033378578.1">
    <property type="nucleotide sequence ID" value="XM_033526238.1"/>
</dbReference>
<evidence type="ECO:0000256" key="2">
    <source>
        <dbReference type="SAM" id="Phobius"/>
    </source>
</evidence>
<feature type="compositionally biased region" description="Basic residues" evidence="1">
    <location>
        <begin position="57"/>
        <end position="74"/>
    </location>
</feature>
<accession>A0A6A5XBG5</accession>
<reference evidence="3" key="1">
    <citation type="journal article" date="2020" name="Stud. Mycol.">
        <title>101 Dothideomycetes genomes: a test case for predicting lifestyles and emergence of pathogens.</title>
        <authorList>
            <person name="Haridas S."/>
            <person name="Albert R."/>
            <person name="Binder M."/>
            <person name="Bloem J."/>
            <person name="Labutti K."/>
            <person name="Salamov A."/>
            <person name="Andreopoulos B."/>
            <person name="Baker S."/>
            <person name="Barry K."/>
            <person name="Bills G."/>
            <person name="Bluhm B."/>
            <person name="Cannon C."/>
            <person name="Castanera R."/>
            <person name="Culley D."/>
            <person name="Daum C."/>
            <person name="Ezra D."/>
            <person name="Gonzalez J."/>
            <person name="Henrissat B."/>
            <person name="Kuo A."/>
            <person name="Liang C."/>
            <person name="Lipzen A."/>
            <person name="Lutzoni F."/>
            <person name="Magnuson J."/>
            <person name="Mondo S."/>
            <person name="Nolan M."/>
            <person name="Ohm R."/>
            <person name="Pangilinan J."/>
            <person name="Park H.-J."/>
            <person name="Ramirez L."/>
            <person name="Alfaro M."/>
            <person name="Sun H."/>
            <person name="Tritt A."/>
            <person name="Yoshinaga Y."/>
            <person name="Zwiers L.-H."/>
            <person name="Turgeon B."/>
            <person name="Goodwin S."/>
            <person name="Spatafora J."/>
            <person name="Crous P."/>
            <person name="Grigoriev I."/>
        </authorList>
    </citation>
    <scope>NUCLEOTIDE SEQUENCE</scope>
    <source>
        <strain evidence="3">CBS 175.79</strain>
    </source>
</reference>
<sequence length="242" mass="27726">MNQKVNRLGYGYLEGCLAAGTTEGTTDRYDTEVEAEGKWRGNLMLYSYNRREERDKWGRKRNHSRRDKTRRRDKKTMGSDVIGPVSALILSIWLAVGLIDRSVDWSIIFGLGLAGLDGWLDRFSFFWLFLFVRNFEVPNVSSIINSNDDDDDTVSAIIMYYSWTTIDSVRHQQGKRHDGHGLGTGLGLPLVIHISPWWMMMMPAMIPRNQTITTITITITKNVIVYQAMYDLMSINLSMPSC</sequence>
<name>A0A6A5XBG5_9PLEO</name>
<keyword evidence="2" id="KW-0472">Membrane</keyword>
<dbReference type="Proteomes" id="UP000799778">
    <property type="component" value="Unassembled WGS sequence"/>
</dbReference>
<gene>
    <name evidence="3" type="ORF">BU24DRAFT_414661</name>
</gene>
<dbReference type="GeneID" id="54283635"/>
<keyword evidence="2" id="KW-0812">Transmembrane</keyword>
<keyword evidence="2" id="KW-1133">Transmembrane helix</keyword>
<proteinExistence type="predicted"/>
<protein>
    <submittedName>
        <fullName evidence="3">Uncharacterized protein</fullName>
    </submittedName>
</protein>
<feature type="transmembrane region" description="Helical" evidence="2">
    <location>
        <begin position="105"/>
        <end position="132"/>
    </location>
</feature>
<feature type="transmembrane region" description="Helical" evidence="2">
    <location>
        <begin position="81"/>
        <end position="99"/>
    </location>
</feature>
<dbReference type="AlphaFoldDB" id="A0A6A5XBG5"/>
<dbReference type="EMBL" id="ML978077">
    <property type="protein sequence ID" value="KAF2010239.1"/>
    <property type="molecule type" value="Genomic_DNA"/>
</dbReference>
<keyword evidence="4" id="KW-1185">Reference proteome</keyword>
<evidence type="ECO:0000313" key="4">
    <source>
        <dbReference type="Proteomes" id="UP000799778"/>
    </source>
</evidence>
<evidence type="ECO:0000313" key="3">
    <source>
        <dbReference type="EMBL" id="KAF2010239.1"/>
    </source>
</evidence>